<keyword evidence="5" id="KW-0408">Iron</keyword>
<feature type="domain" description="Radical SAM core" evidence="7">
    <location>
        <begin position="67"/>
        <end position="282"/>
    </location>
</feature>
<dbReference type="CDD" id="cd01335">
    <property type="entry name" value="Radical_SAM"/>
    <property type="match status" value="1"/>
</dbReference>
<evidence type="ECO:0000256" key="6">
    <source>
        <dbReference type="ARBA" id="ARBA00023014"/>
    </source>
</evidence>
<dbReference type="SFLD" id="SFLDG01101">
    <property type="entry name" value="Uncharacterised_Radical_SAM_Su"/>
    <property type="match status" value="1"/>
</dbReference>
<keyword evidence="6" id="KW-0411">Iron-sulfur</keyword>
<dbReference type="InterPro" id="IPR016431">
    <property type="entry name" value="Pyrv-formate_lyase-activ_prd"/>
</dbReference>
<dbReference type="EMBL" id="JABXWD010000003">
    <property type="protein sequence ID" value="MBV6340026.1"/>
    <property type="molecule type" value="Genomic_DNA"/>
</dbReference>
<accession>A0ABS6RTS7</accession>
<dbReference type="PROSITE" id="PS51918">
    <property type="entry name" value="RADICAL_SAM"/>
    <property type="match status" value="1"/>
</dbReference>
<dbReference type="InterPro" id="IPR027596">
    <property type="entry name" value="AmmeMemoSam_rS"/>
</dbReference>
<dbReference type="PANTHER" id="PTHR30352:SF5">
    <property type="entry name" value="PYRUVATE FORMATE-LYASE 1-ACTIVATING ENZYME"/>
    <property type="match status" value="1"/>
</dbReference>
<evidence type="ECO:0000256" key="2">
    <source>
        <dbReference type="ARBA" id="ARBA00022485"/>
    </source>
</evidence>
<organism evidence="8 9">
    <name type="scientific">Candidatus Magnetobacterium casense</name>
    <dbReference type="NCBI Taxonomy" id="1455061"/>
    <lineage>
        <taxon>Bacteria</taxon>
        <taxon>Pseudomonadati</taxon>
        <taxon>Nitrospirota</taxon>
        <taxon>Thermodesulfovibrionia</taxon>
        <taxon>Thermodesulfovibrionales</taxon>
        <taxon>Candidatus Magnetobacteriaceae</taxon>
        <taxon>Candidatus Magnetobacterium</taxon>
    </lineage>
</organism>
<dbReference type="PANTHER" id="PTHR30352">
    <property type="entry name" value="PYRUVATE FORMATE-LYASE-ACTIVATING ENZYME"/>
    <property type="match status" value="1"/>
</dbReference>
<evidence type="ECO:0000313" key="8">
    <source>
        <dbReference type="EMBL" id="MBV6340026.1"/>
    </source>
</evidence>
<dbReference type="InterPro" id="IPR058240">
    <property type="entry name" value="rSAM_sf"/>
</dbReference>
<keyword evidence="9" id="KW-1185">Reference proteome</keyword>
<dbReference type="InterPro" id="IPR013785">
    <property type="entry name" value="Aldolase_TIM"/>
</dbReference>
<dbReference type="PIRSF" id="PIRSF004869">
    <property type="entry name" value="PflX_prd"/>
    <property type="match status" value="1"/>
</dbReference>
<name>A0ABS6RTS7_9BACT</name>
<reference evidence="8 9" key="1">
    <citation type="journal article" date="2020" name="J Geophys Res Biogeosci">
        <title>Magnetotaxis as an Adaptation to Enable Bacterial Shuttling of Microbial Sulfur and Sulfur Cycling Across Aquatic Oxic#Anoxic Interfaces.</title>
        <authorList>
            <person name="Li J."/>
            <person name="Liu P."/>
            <person name="Wang J."/>
            <person name="Roberts A.P."/>
            <person name="Pan Y."/>
        </authorList>
    </citation>
    <scope>NUCLEOTIDE SEQUENCE [LARGE SCALE GENOMIC DNA]</scope>
    <source>
        <strain evidence="8 9">MYR-1_YQ</strain>
    </source>
</reference>
<protein>
    <submittedName>
        <fullName evidence="8">AmmeMemoRadiSam system radical SAM enzyme</fullName>
    </submittedName>
</protein>
<dbReference type="NCBIfam" id="TIGR04337">
    <property type="entry name" value="AmmeMemoSam_rS"/>
    <property type="match status" value="1"/>
</dbReference>
<keyword evidence="3" id="KW-0949">S-adenosyl-L-methionine</keyword>
<dbReference type="Proteomes" id="UP001196980">
    <property type="component" value="Unassembled WGS sequence"/>
</dbReference>
<comment type="cofactor">
    <cofactor evidence="1">
        <name>[4Fe-4S] cluster</name>
        <dbReference type="ChEBI" id="CHEBI:49883"/>
    </cofactor>
</comment>
<evidence type="ECO:0000256" key="1">
    <source>
        <dbReference type="ARBA" id="ARBA00001966"/>
    </source>
</evidence>
<dbReference type="SFLD" id="SFLDS00029">
    <property type="entry name" value="Radical_SAM"/>
    <property type="match status" value="1"/>
</dbReference>
<dbReference type="Pfam" id="PF04055">
    <property type="entry name" value="Radical_SAM"/>
    <property type="match status" value="1"/>
</dbReference>
<evidence type="ECO:0000256" key="4">
    <source>
        <dbReference type="ARBA" id="ARBA00022723"/>
    </source>
</evidence>
<keyword evidence="4" id="KW-0479">Metal-binding</keyword>
<dbReference type="SUPFAM" id="SSF102114">
    <property type="entry name" value="Radical SAM enzymes"/>
    <property type="match status" value="1"/>
</dbReference>
<proteinExistence type="predicted"/>
<gene>
    <name evidence="8" type="primary">amrS</name>
    <name evidence="8" type="ORF">HWQ67_00355</name>
</gene>
<dbReference type="InterPro" id="IPR034457">
    <property type="entry name" value="Organic_radical-activating"/>
</dbReference>
<evidence type="ECO:0000256" key="5">
    <source>
        <dbReference type="ARBA" id="ARBA00023004"/>
    </source>
</evidence>
<dbReference type="InterPro" id="IPR007197">
    <property type="entry name" value="rSAM"/>
</dbReference>
<evidence type="ECO:0000259" key="7">
    <source>
        <dbReference type="PROSITE" id="PS51918"/>
    </source>
</evidence>
<evidence type="ECO:0000256" key="3">
    <source>
        <dbReference type="ARBA" id="ARBA00022691"/>
    </source>
</evidence>
<comment type="caution">
    <text evidence="8">The sequence shown here is derived from an EMBL/GenBank/DDBJ whole genome shotgun (WGS) entry which is preliminary data.</text>
</comment>
<evidence type="ECO:0000313" key="9">
    <source>
        <dbReference type="Proteomes" id="UP001196980"/>
    </source>
</evidence>
<dbReference type="Gene3D" id="3.20.20.70">
    <property type="entry name" value="Aldolase class I"/>
    <property type="match status" value="1"/>
</dbReference>
<keyword evidence="2" id="KW-0004">4Fe-4S</keyword>
<sequence>MKEAYLYNNLPDGRVECLLCAHRCVIAQGRRGLCGVRENRQSTLYSLVYGKLATAHIDPIEKKPLYHFHPASSTLSIATVGCNFRCLHCQNSDLSQYPSSFREDFTIIVTGKYSSPQDVVGAALSTGCKSISYTYSEPTIFFEFALDCAKLAREKGLKNVFVSNGFMTPESAQTLIPHLDANNIDLKGNDEFYRKVCGGRVEPVKDTIRQMAEGGVWVEVTTLVIPGHNDSESVLKSIAEFIASVSSSIPWHVTRFHPTYKMMDKPWTSAETLATARQIGLDAGLRYVYQGNAYSEGAEDTWCPSCKTSLIKRQGFFVSEDILLRAEDGTGRCPVCSTRIDGVW</sequence>